<evidence type="ECO:0000259" key="1">
    <source>
        <dbReference type="Pfam" id="PF01182"/>
    </source>
</evidence>
<dbReference type="InterPro" id="IPR006148">
    <property type="entry name" value="Glc/Gal-6P_isomerase"/>
</dbReference>
<dbReference type="GO" id="GO:0005975">
    <property type="term" value="P:carbohydrate metabolic process"/>
    <property type="evidence" value="ECO:0007669"/>
    <property type="project" value="InterPro"/>
</dbReference>
<accession>A0A7S0BQM3</accession>
<dbReference type="AlphaFoldDB" id="A0A7S0BQM3"/>
<dbReference type="InterPro" id="IPR039104">
    <property type="entry name" value="6PGL"/>
</dbReference>
<gene>
    <name evidence="2" type="ORF">RMAR0315_LOCUS10799</name>
</gene>
<evidence type="ECO:0000313" key="2">
    <source>
        <dbReference type="EMBL" id="CAD8400803.1"/>
    </source>
</evidence>
<dbReference type="PANTHER" id="PTHR11054">
    <property type="entry name" value="6-PHOSPHOGLUCONOLACTONASE"/>
    <property type="match status" value="1"/>
</dbReference>
<dbReference type="Pfam" id="PF01182">
    <property type="entry name" value="Glucosamine_iso"/>
    <property type="match status" value="1"/>
</dbReference>
<dbReference type="InterPro" id="IPR037171">
    <property type="entry name" value="NagB/RpiA_transferase-like"/>
</dbReference>
<feature type="domain" description="Glucosamine/galactosamine-6-phosphate isomerase" evidence="1">
    <location>
        <begin position="39"/>
        <end position="137"/>
    </location>
</feature>
<name>A0A7S0BQM3_9RHOD</name>
<proteinExistence type="predicted"/>
<protein>
    <recommendedName>
        <fullName evidence="1">Glucosamine/galactosamine-6-phosphate isomerase domain-containing protein</fullName>
    </recommendedName>
</protein>
<organism evidence="2">
    <name type="scientific">Rhodosorus marinus</name>
    <dbReference type="NCBI Taxonomy" id="101924"/>
    <lineage>
        <taxon>Eukaryota</taxon>
        <taxon>Rhodophyta</taxon>
        <taxon>Stylonematophyceae</taxon>
        <taxon>Stylonematales</taxon>
        <taxon>Stylonemataceae</taxon>
        <taxon>Rhodosorus</taxon>
    </lineage>
</organism>
<dbReference type="PANTHER" id="PTHR11054:SF0">
    <property type="entry name" value="6-PHOSPHOGLUCONOLACTONASE"/>
    <property type="match status" value="1"/>
</dbReference>
<reference evidence="2" key="1">
    <citation type="submission" date="2021-01" db="EMBL/GenBank/DDBJ databases">
        <authorList>
            <person name="Corre E."/>
            <person name="Pelletier E."/>
            <person name="Niang G."/>
            <person name="Scheremetjew M."/>
            <person name="Finn R."/>
            <person name="Kale V."/>
            <person name="Holt S."/>
            <person name="Cochrane G."/>
            <person name="Meng A."/>
            <person name="Brown T."/>
            <person name="Cohen L."/>
        </authorList>
    </citation>
    <scope>NUCLEOTIDE SEQUENCE</scope>
    <source>
        <strain evidence="2">UTEX LB 2760</strain>
    </source>
</reference>
<dbReference type="EMBL" id="HBEK01019793">
    <property type="protein sequence ID" value="CAD8400803.1"/>
    <property type="molecule type" value="Transcribed_RNA"/>
</dbReference>
<sequence>MGFVVSNSFTLRRLVQNNCRARSVTMQAEGSISLQISATKDVLSKQLAEFVIQKAAEAKKEKGKFVVALSGGSLPKTLAKDLVTDDYKIRAEFSSWHVYFADERCVPLDHEDSNYGLSKMELFDKVDIPADQVWTKRARSTVIPRVRPICSRMPFFFPRYTPLILLLPLKNVPVRMLNLWRLVLARELQYSISCSWVLAPMDIPVPFSLGILCCRRNPRP</sequence>
<dbReference type="Gene3D" id="3.40.50.1360">
    <property type="match status" value="1"/>
</dbReference>
<dbReference type="SUPFAM" id="SSF100950">
    <property type="entry name" value="NagB/RpiA/CoA transferase-like"/>
    <property type="match status" value="1"/>
</dbReference>